<evidence type="ECO:0000313" key="4">
    <source>
        <dbReference type="EMBL" id="AIX15356.1"/>
    </source>
</evidence>
<dbReference type="Proteomes" id="UP000185372">
    <property type="component" value="Genome"/>
</dbReference>
<dbReference type="Proteomes" id="UP000185359">
    <property type="component" value="Segment"/>
</dbReference>
<dbReference type="Proteomes" id="UP000185344">
    <property type="component" value="Segment"/>
</dbReference>
<evidence type="ECO:0000313" key="51">
    <source>
        <dbReference type="Proteomes" id="UP000185366"/>
    </source>
</evidence>
<dbReference type="EMBL" id="KJ019115">
    <property type="protein sequence ID" value="AIX35221.1"/>
    <property type="molecule type" value="Genomic_DNA"/>
</dbReference>
<dbReference type="Proteomes" id="UP000185386">
    <property type="component" value="Segment"/>
</dbReference>
<dbReference type="EMBL" id="KJ019047">
    <property type="protein sequence ID" value="AIX18902.1"/>
    <property type="molecule type" value="Genomic_DNA"/>
</dbReference>
<dbReference type="EMBL" id="KJ019131">
    <property type="protein sequence ID" value="AIX38749.1"/>
    <property type="molecule type" value="Genomic_DNA"/>
</dbReference>
<evidence type="ECO:0000313" key="41">
    <source>
        <dbReference type="EMBL" id="AIX39824.1"/>
    </source>
</evidence>
<evidence type="ECO:0000313" key="28">
    <source>
        <dbReference type="EMBL" id="AIX35221.1"/>
    </source>
</evidence>
<feature type="region of interest" description="Disordered" evidence="1">
    <location>
        <begin position="62"/>
        <end position="107"/>
    </location>
</feature>
<dbReference type="EMBL" id="KJ019164">
    <property type="protein sequence ID" value="AIX46797.1"/>
    <property type="molecule type" value="Genomic_DNA"/>
</dbReference>
<evidence type="ECO:0000313" key="22">
    <source>
        <dbReference type="EMBL" id="AIX25960.1"/>
    </source>
</evidence>
<dbReference type="OrthoDB" id="23479at10239"/>
<dbReference type="Proteomes" id="UP000185378">
    <property type="component" value="Segment"/>
</dbReference>
<evidence type="ECO:0000313" key="32">
    <source>
        <dbReference type="EMBL" id="AIX36300.1"/>
    </source>
</evidence>
<evidence type="ECO:0000313" key="6">
    <source>
        <dbReference type="EMBL" id="AIX16003.1"/>
    </source>
</evidence>
<dbReference type="Proteomes" id="UP000185369">
    <property type="component" value="Segment"/>
</dbReference>
<dbReference type="Proteomes" id="UP000185370">
    <property type="component" value="Segment"/>
</dbReference>
<keyword evidence="50" id="KW-1185">Reference proteome</keyword>
<evidence type="ECO:0000313" key="39">
    <source>
        <dbReference type="EMBL" id="AIX38530.1"/>
    </source>
</evidence>
<evidence type="ECO:0000313" key="16">
    <source>
        <dbReference type="EMBL" id="AIX24224.1"/>
    </source>
</evidence>
<dbReference type="EMBL" id="KJ019118">
    <property type="protein sequence ID" value="AIX35861.1"/>
    <property type="molecule type" value="Genomic_DNA"/>
</dbReference>
<evidence type="ECO:0000313" key="17">
    <source>
        <dbReference type="EMBL" id="AIX24658.1"/>
    </source>
</evidence>
<dbReference type="EMBL" id="KJ019034">
    <property type="protein sequence ID" value="AIX16003.1"/>
    <property type="molecule type" value="Genomic_DNA"/>
</dbReference>
<evidence type="ECO:0000313" key="36">
    <source>
        <dbReference type="EMBL" id="AIX37662.1"/>
    </source>
</evidence>
<evidence type="ECO:0000256" key="1">
    <source>
        <dbReference type="SAM" id="MobiDB-lite"/>
    </source>
</evidence>
<dbReference type="Proteomes" id="UP000220606">
    <property type="component" value="Segment"/>
</dbReference>
<feature type="compositionally biased region" description="Acidic residues" evidence="1">
    <location>
        <begin position="96"/>
        <end position="107"/>
    </location>
</feature>
<evidence type="ECO:0000313" key="37">
    <source>
        <dbReference type="EMBL" id="AIX37880.1"/>
    </source>
</evidence>
<dbReference type="Proteomes" id="UP000185347">
    <property type="component" value="Segment"/>
</dbReference>
<evidence type="ECO:0000313" key="13">
    <source>
        <dbReference type="EMBL" id="AIX20986.1"/>
    </source>
</evidence>
<evidence type="ECO:0000313" key="43">
    <source>
        <dbReference type="EMBL" id="AIX40679.1"/>
    </source>
</evidence>
<dbReference type="EMBL" id="KJ019074">
    <property type="protein sequence ID" value="AIX25094.1"/>
    <property type="molecule type" value="Genomic_DNA"/>
</dbReference>
<sequence length="107" mass="11566">MASENATDIVNKIFADDKADAIDAINNALGASSYDLIQQKKLEFAQSWGFNPDDTAQAVADEITDNLPDASDTPTDVEIDGRLPEDPPEASIENDVNPEEPTDETDQ</sequence>
<dbReference type="Proteomes" id="UP000185381">
    <property type="component" value="Genome"/>
</dbReference>
<evidence type="ECO:0000313" key="24">
    <source>
        <dbReference type="EMBL" id="AIX26395.1"/>
    </source>
</evidence>
<dbReference type="EMBL" id="KJ019032">
    <property type="protein sequence ID" value="AIX15574.1"/>
    <property type="molecule type" value="Genomic_DNA"/>
</dbReference>
<dbReference type="Pfam" id="PF23853">
    <property type="entry name" value="DUF7216"/>
    <property type="match status" value="1"/>
</dbReference>
<protein>
    <submittedName>
        <fullName evidence="11">Uncharacterized protein</fullName>
    </submittedName>
</protein>
<dbReference type="Proteomes" id="UP000185380">
    <property type="component" value="Segment"/>
</dbReference>
<evidence type="ECO:0000313" key="34">
    <source>
        <dbReference type="EMBL" id="AIX37226.1"/>
    </source>
</evidence>
<dbReference type="EMBL" id="KJ019079">
    <property type="protein sequence ID" value="AIX26177.1"/>
    <property type="molecule type" value="Genomic_DNA"/>
</dbReference>
<evidence type="ECO:0000313" key="35">
    <source>
        <dbReference type="EMBL" id="AIX37444.1"/>
    </source>
</evidence>
<dbReference type="Proteomes" id="UP000185350">
    <property type="component" value="Segment"/>
</dbReference>
<dbReference type="EMBL" id="KJ019070">
    <property type="protein sequence ID" value="AIX24224.1"/>
    <property type="molecule type" value="Genomic_DNA"/>
</dbReference>
<dbReference type="InterPro" id="IPR055640">
    <property type="entry name" value="DUF7216"/>
</dbReference>
<evidence type="ECO:0000313" key="18">
    <source>
        <dbReference type="EMBL" id="AIX24877.1"/>
    </source>
</evidence>
<dbReference type="EMBL" id="KJ019139">
    <property type="protein sequence ID" value="AIX40461.1"/>
    <property type="molecule type" value="Genomic_DNA"/>
</dbReference>
<dbReference type="Proteomes" id="UP000033003">
    <property type="component" value="Segment"/>
</dbReference>
<evidence type="ECO:0000313" key="9">
    <source>
        <dbReference type="EMBL" id="AIX18684.1"/>
    </source>
</evidence>
<dbReference type="EMBL" id="KJ019160">
    <property type="protein sequence ID" value="AIX45935.1"/>
    <property type="molecule type" value="Genomic_DNA"/>
</dbReference>
<dbReference type="Proteomes" id="UP000185346">
    <property type="component" value="Segment"/>
</dbReference>
<dbReference type="Proteomes" id="UP000185363">
    <property type="component" value="Segment"/>
</dbReference>
<dbReference type="EMBL" id="KJ019129">
    <property type="protein sequence ID" value="AIX38313.1"/>
    <property type="molecule type" value="Genomic_DNA"/>
</dbReference>
<name>A0A0E3F0B5_9CAUD</name>
<dbReference type="KEGG" id="vg:24171509"/>
<dbReference type="EMBL" id="KJ019029">
    <property type="protein sequence ID" value="AIX14929.1"/>
    <property type="molecule type" value="Genomic_DNA"/>
</dbReference>
<dbReference type="EMBL" id="KJ019121">
    <property type="protein sequence ID" value="AIX36517.1"/>
    <property type="molecule type" value="Genomic_DNA"/>
</dbReference>
<dbReference type="Proteomes" id="UP000185355">
    <property type="component" value="Segment"/>
</dbReference>
<dbReference type="EMBL" id="KJ019048">
    <property type="protein sequence ID" value="AIX19121.1"/>
    <property type="molecule type" value="Genomic_DNA"/>
</dbReference>
<dbReference type="EMBL" id="KJ019062">
    <property type="protein sequence ID" value="AIX22432.1"/>
    <property type="molecule type" value="Genomic_DNA"/>
</dbReference>
<dbReference type="Proteomes" id="UP000185358">
    <property type="component" value="Segment"/>
</dbReference>
<dbReference type="Proteomes" id="UP000185383">
    <property type="component" value="Segment"/>
</dbReference>
<evidence type="ECO:0000313" key="3">
    <source>
        <dbReference type="EMBL" id="AIX14929.1"/>
    </source>
</evidence>
<dbReference type="Proteomes" id="UP000185374">
    <property type="component" value="Segment"/>
</dbReference>
<evidence type="ECO:0000313" key="38">
    <source>
        <dbReference type="EMBL" id="AIX38313.1"/>
    </source>
</evidence>
<evidence type="ECO:0000313" key="10">
    <source>
        <dbReference type="EMBL" id="AIX18902.1"/>
    </source>
</evidence>
<evidence type="ECO:0000313" key="40">
    <source>
        <dbReference type="EMBL" id="AIX38749.1"/>
    </source>
</evidence>
<evidence type="ECO:0000313" key="14">
    <source>
        <dbReference type="EMBL" id="AIX21203.1"/>
    </source>
</evidence>
<evidence type="ECO:0000313" key="30">
    <source>
        <dbReference type="EMBL" id="AIX35861.1"/>
    </source>
</evidence>
<dbReference type="Proteomes" id="UP000185361">
    <property type="component" value="Segment"/>
</dbReference>
<evidence type="ECO:0000313" key="33">
    <source>
        <dbReference type="EMBL" id="AIX36517.1"/>
    </source>
</evidence>
<proteinExistence type="predicted"/>
<evidence type="ECO:0000313" key="45">
    <source>
        <dbReference type="EMBL" id="AIX46372.1"/>
    </source>
</evidence>
<dbReference type="EMBL" id="KJ019083">
    <property type="protein sequence ID" value="AIX27031.1"/>
    <property type="molecule type" value="Genomic_DNA"/>
</dbReference>
<reference evidence="48 49" key="1">
    <citation type="submission" date="2013-12" db="EMBL/GenBank/DDBJ databases">
        <title>Ecological redundancy of diverse viral populations within a natural community.</title>
        <authorList>
            <person name="Gregory A.C."/>
            <person name="LaButti K."/>
            <person name="Copeland A."/>
            <person name="Woyke T."/>
            <person name="Sullivan M.B."/>
        </authorList>
    </citation>
    <scope>NUCLEOTIDE SEQUENCE [LARGE SCALE GENOMIC DNA]</scope>
    <source>
        <strain evidence="41">Syn7803C102</strain>
        <strain evidence="42">Syn7803C108</strain>
        <strain evidence="43">Syn7803C109</strain>
        <strain evidence="44">Syn7803C35</strain>
        <strain evidence="45">Syn7803C37</strain>
        <strain evidence="46">Syn7803C39</strain>
        <strain evidence="47">Syn7803C40</strain>
        <strain evidence="2">Syn7803C45</strain>
        <strain evidence="3">Syn7803C46</strain>
        <strain evidence="4">Syn7803C48</strain>
        <strain evidence="5">Syn7803C49</strain>
        <strain evidence="6">Syn7803C54</strain>
        <strain evidence="7">Syn7803C55</strain>
        <strain evidence="8">Syn7803C57</strain>
        <strain evidence="9">Syn7803C72</strain>
        <strain evidence="10">Syn7803C73</strain>
        <strain evidence="11">Syn7803C75</strain>
        <strain evidence="12">Syn7803C77</strain>
        <strain evidence="13">Syn7803C88</strain>
        <strain evidence="14">Syn7803C89</strain>
        <strain evidence="15">Syn7803C93</strain>
        <strain evidence="16">Syn7803US104</strain>
        <strain evidence="17">Syn7803US108</strain>
        <strain evidence="18">Syn7803US109</strain>
        <strain evidence="19">Syn7803US110</strain>
        <strain evidence="20">Syn7803US111</strain>
        <strain evidence="21">Syn7803US113</strain>
        <strain evidence="22">Syn7803US114</strain>
        <strain evidence="23">Syn7803US115</strain>
        <strain evidence="24">Syn7803US116</strain>
        <strain evidence="25">Syn7803US122</strain>
        <strain evidence="27">Syn7803US5</strain>
        <strain evidence="26">Syn7803US59</strain>
        <strain evidence="28">Syn7803US61</strain>
        <strain evidence="29">Syn7803US63</strain>
        <strain evidence="30">Syn7803US64</strain>
        <strain evidence="31">Syn7803US65</strain>
        <strain evidence="32">Syn7803US71</strain>
        <strain evidence="33">Syn7803US78</strain>
        <strain evidence="34">Syn7803US80</strain>
        <strain evidence="35">Syn7803US82</strain>
        <strain evidence="36">Syn7803US83</strain>
        <strain evidence="37">Syn7803US85</strain>
        <strain evidence="38">Syn7803US89</strain>
        <strain evidence="39">Syn7803US94</strain>
        <strain evidence="40">Syn7803US95</strain>
    </source>
</reference>
<dbReference type="Proteomes" id="UP000185385">
    <property type="component" value="Segment"/>
</dbReference>
<dbReference type="RefSeq" id="YP_009133441.1">
    <property type="nucleotide sequence ID" value="NC_026923.1"/>
</dbReference>
<dbReference type="EMBL" id="KJ019072">
    <property type="protein sequence ID" value="AIX24658.1"/>
    <property type="molecule type" value="Genomic_DNA"/>
</dbReference>
<dbReference type="EMBL" id="KJ019124">
    <property type="protein sequence ID" value="AIX37226.1"/>
    <property type="molecule type" value="Genomic_DNA"/>
</dbReference>
<dbReference type="Proteomes" id="UP000185362">
    <property type="component" value="Segment"/>
</dbReference>
<dbReference type="Proteomes" id="UP000185365">
    <property type="component" value="Segment"/>
</dbReference>
<dbReference type="Proteomes" id="UP000185371">
    <property type="component" value="Segment"/>
</dbReference>
<evidence type="ECO:0000313" key="11">
    <source>
        <dbReference type="EMBL" id="AIX19121.1"/>
    </source>
</evidence>
<evidence type="ECO:0000313" key="31">
    <source>
        <dbReference type="EMBL" id="AIX36082.1"/>
    </source>
</evidence>
<dbReference type="Proteomes" id="UP000185373">
    <property type="component" value="Segment"/>
</dbReference>
<dbReference type="Proteomes" id="UP000185376">
    <property type="component" value="Segment"/>
</dbReference>
<dbReference type="EMBL" id="KJ019031">
    <property type="protein sequence ID" value="AIX15356.1"/>
    <property type="molecule type" value="Genomic_DNA"/>
</dbReference>
<dbReference type="EMBL" id="KJ019046">
    <property type="protein sequence ID" value="AIX18684.1"/>
    <property type="molecule type" value="Genomic_DNA"/>
</dbReference>
<dbReference type="Proteomes" id="UP000185377">
    <property type="component" value="Segment"/>
</dbReference>
<dbReference type="Proteomes" id="UP000185349">
    <property type="component" value="Segment"/>
</dbReference>
<dbReference type="Proteomes" id="UP000185345">
    <property type="component" value="Segment"/>
</dbReference>
<dbReference type="Proteomes" id="UP000185366">
    <property type="component" value="Segment"/>
</dbReference>
<dbReference type="EMBL" id="KJ019125">
    <property type="protein sequence ID" value="AIX37444.1"/>
    <property type="molecule type" value="Genomic_DNA"/>
</dbReference>
<dbReference type="Proteomes" id="UP000185357">
    <property type="component" value="Segment"/>
</dbReference>
<dbReference type="Proteomes" id="UP000185356">
    <property type="component" value="Segment"/>
</dbReference>
<dbReference type="EMBL" id="KJ019113">
    <property type="protein sequence ID" value="AIX34797.1"/>
    <property type="molecule type" value="Genomic_DNA"/>
</dbReference>
<dbReference type="Proteomes" id="UP000185379">
    <property type="component" value="Segment"/>
</dbReference>
<evidence type="ECO:0000313" key="26">
    <source>
        <dbReference type="EMBL" id="AIX34577.1"/>
    </source>
</evidence>
<gene>
    <name evidence="41" type="ORF">Syn7803C102_98</name>
    <name evidence="42" type="ORF">Syn7803C108_99</name>
    <name evidence="43" type="ORF">Syn7803C109_98</name>
    <name evidence="44" type="ORF">Syn7803C35_98</name>
    <name evidence="45" type="ORF">Syn7803C37_99</name>
    <name evidence="46" type="ORF">Syn7803C39_98</name>
    <name evidence="47" type="ORF">Syn7803C40_98</name>
    <name evidence="2" type="ORF">Syn7803C45_99</name>
    <name evidence="3" type="ORF">Syn7803C46_98</name>
    <name evidence="4" type="ORF">Syn7803C48_98</name>
    <name evidence="5" type="ORF">Syn7803C49_98</name>
    <name evidence="6" type="ORF">Syn7803C54_98</name>
    <name evidence="7" type="ORF">Syn7803C55_95</name>
    <name evidence="8" type="ORF">Syn7803C57_98</name>
    <name evidence="9" type="ORF">Syn7803C72_98</name>
    <name evidence="10" type="ORF">Syn7803C73_98</name>
    <name evidence="11" type="ORF">Syn7803C75_99</name>
    <name evidence="12" type="ORF">Syn7803C77_98</name>
    <name evidence="13" type="ORF">Syn7803C88_98</name>
    <name evidence="14" type="ORF">Syn7803C89_98</name>
    <name evidence="15" type="ORF">Syn7803C93_98</name>
    <name evidence="16" type="ORF">Syn7803US104_99</name>
    <name evidence="17" type="ORF">Syn7803US108_98</name>
    <name evidence="18" type="ORF">Syn7803US109_99</name>
    <name evidence="19" type="ORF">Syn7803US110_98</name>
    <name evidence="20" type="ORF">Syn7803US111_98</name>
    <name evidence="21" type="ORF">Syn7803US113_98</name>
    <name evidence="22" type="ORF">Syn7803US114_98</name>
    <name evidence="23" type="ORF">Syn7803US115_97</name>
    <name evidence="24" type="ORF">Syn7803US116_98</name>
    <name evidence="25" type="ORF">Syn7803US122_98</name>
    <name evidence="26" type="ORF">Syn7803US59_98</name>
    <name evidence="27" type="ORF">Syn7803US5_99</name>
    <name evidence="28" type="ORF">Syn7803US61_97</name>
    <name evidence="29" type="ORF">Syn7803US63_97</name>
    <name evidence="30" type="ORF">Syn7803US64_98</name>
    <name evidence="31" type="ORF">Syn7803US65_100</name>
    <name evidence="32" type="ORF">Syn7803US71_98</name>
    <name evidence="33" type="ORF">Syn7803US78_98</name>
    <name evidence="34" type="ORF">Syn7803US80_100</name>
    <name evidence="35" type="ORF">Syn7803US82_98</name>
    <name evidence="36" type="ORF">Syn7803US83_98</name>
    <name evidence="37" type="ORF">Syn7803US85_98</name>
    <name evidence="38" type="ORF">Syn7803US89_98</name>
    <name evidence="39" type="ORF">Syn7803US94_98</name>
    <name evidence="40" type="ORF">Syn7803US95_99</name>
</gene>
<dbReference type="Proteomes" id="UP000185348">
    <property type="component" value="Segment"/>
</dbReference>
<dbReference type="Proteomes" id="UP000185353">
    <property type="component" value="Segment"/>
</dbReference>
<dbReference type="Proteomes" id="UP000185375">
    <property type="component" value="Segment"/>
</dbReference>
<dbReference type="EMBL" id="KJ019057">
    <property type="protein sequence ID" value="AIX21203.1"/>
    <property type="molecule type" value="Genomic_DNA"/>
</dbReference>
<dbReference type="EMBL" id="KJ019136">
    <property type="protein sequence ID" value="AIX39824.1"/>
    <property type="molecule type" value="Genomic_DNA"/>
</dbReference>
<dbReference type="EMBL" id="KJ019075">
    <property type="protein sequence ID" value="AIX25313.1"/>
    <property type="molecule type" value="Genomic_DNA"/>
</dbReference>
<dbReference type="Proteomes" id="UP000185367">
    <property type="component" value="Segment"/>
</dbReference>
<dbReference type="EMBL" id="KJ019080">
    <property type="protein sequence ID" value="AIX26395.1"/>
    <property type="molecule type" value="Genomic_DNA"/>
</dbReference>
<dbReference type="Proteomes" id="UP000185351">
    <property type="component" value="Segment"/>
</dbReference>
<dbReference type="Proteomes" id="UP000185368">
    <property type="component" value="Segment"/>
</dbReference>
<evidence type="ECO:0000313" key="2">
    <source>
        <dbReference type="EMBL" id="AIX14710.1"/>
    </source>
</evidence>
<evidence type="ECO:0000313" key="49">
    <source>
        <dbReference type="Proteomes" id="UP000185343"/>
    </source>
</evidence>
<dbReference type="Proteomes" id="UP000185360">
    <property type="component" value="Genome"/>
</dbReference>
<evidence type="ECO:0000313" key="8">
    <source>
        <dbReference type="EMBL" id="AIX16405.1"/>
    </source>
</evidence>
<evidence type="ECO:0000313" key="42">
    <source>
        <dbReference type="EMBL" id="AIX40461.1"/>
    </source>
</evidence>
<evidence type="ECO:0000313" key="44">
    <source>
        <dbReference type="EMBL" id="AIX45935.1"/>
    </source>
</evidence>
<evidence type="ECO:0000313" key="48">
    <source>
        <dbReference type="Proteomes" id="UP000033003"/>
    </source>
</evidence>
<evidence type="ECO:0000313" key="12">
    <source>
        <dbReference type="EMBL" id="AIX19555.1"/>
    </source>
</evidence>
<dbReference type="EMBL" id="KJ019117">
    <property type="protein sequence ID" value="AIX35643.1"/>
    <property type="molecule type" value="Genomic_DNA"/>
</dbReference>
<dbReference type="EMBL" id="KJ019120">
    <property type="protein sequence ID" value="AIX36300.1"/>
    <property type="molecule type" value="Genomic_DNA"/>
</dbReference>
<evidence type="ECO:0000313" key="19">
    <source>
        <dbReference type="EMBL" id="AIX25094.1"/>
    </source>
</evidence>
<evidence type="ECO:0000313" key="23">
    <source>
        <dbReference type="EMBL" id="AIX26177.1"/>
    </source>
</evidence>
<dbReference type="Proteomes" id="UP000185382">
    <property type="component" value="Segment"/>
</dbReference>
<dbReference type="EMBL" id="KJ019050">
    <property type="protein sequence ID" value="AIX19555.1"/>
    <property type="molecule type" value="Genomic_DNA"/>
</dbReference>
<dbReference type="EMBL" id="KJ019126">
    <property type="protein sequence ID" value="AIX37662.1"/>
    <property type="molecule type" value="Genomic_DNA"/>
</dbReference>
<dbReference type="EMBL" id="KJ019162">
    <property type="protein sequence ID" value="AIX46372.1"/>
    <property type="molecule type" value="Genomic_DNA"/>
</dbReference>
<dbReference type="Proteomes" id="UP000185384">
    <property type="component" value="Segment"/>
</dbReference>
<dbReference type="Proteomes" id="UP000185364">
    <property type="component" value="Segment"/>
</dbReference>
<dbReference type="EMBL" id="KJ019028">
    <property type="protein sequence ID" value="AIX14710.1"/>
    <property type="molecule type" value="Genomic_DNA"/>
</dbReference>
<dbReference type="EMBL" id="KJ019056">
    <property type="protein sequence ID" value="AIX20986.1"/>
    <property type="molecule type" value="Genomic_DNA"/>
</dbReference>
<evidence type="ECO:0000313" key="27">
    <source>
        <dbReference type="EMBL" id="AIX34797.1"/>
    </source>
</evidence>
<dbReference type="EMBL" id="KJ019077">
    <property type="protein sequence ID" value="AIX25742.1"/>
    <property type="molecule type" value="Genomic_DNA"/>
</dbReference>
<evidence type="ECO:0000313" key="5">
    <source>
        <dbReference type="EMBL" id="AIX15574.1"/>
    </source>
</evidence>
<dbReference type="EMBL" id="KJ019035">
    <property type="protein sequence ID" value="AIX16220.1"/>
    <property type="molecule type" value="Genomic_DNA"/>
</dbReference>
<evidence type="ECO:0000313" key="21">
    <source>
        <dbReference type="EMBL" id="AIX25742.1"/>
    </source>
</evidence>
<dbReference type="EMBL" id="KJ019112">
    <property type="protein sequence ID" value="AIX34577.1"/>
    <property type="molecule type" value="Genomic_DNA"/>
</dbReference>
<dbReference type="EMBL" id="KJ019165">
    <property type="protein sequence ID" value="AIX47014.1"/>
    <property type="molecule type" value="Genomic_DNA"/>
</dbReference>
<dbReference type="EMBL" id="KJ019130">
    <property type="protein sequence ID" value="AIX38530.1"/>
    <property type="molecule type" value="Genomic_DNA"/>
</dbReference>
<dbReference type="EMBL" id="KJ019036">
    <property type="protein sequence ID" value="AIX16405.1"/>
    <property type="molecule type" value="Genomic_DNA"/>
</dbReference>
<evidence type="ECO:0000313" key="20">
    <source>
        <dbReference type="EMBL" id="AIX25313.1"/>
    </source>
</evidence>
<dbReference type="Proteomes" id="UP000185354">
    <property type="component" value="Segment"/>
</dbReference>
<evidence type="ECO:0000313" key="7">
    <source>
        <dbReference type="EMBL" id="AIX16220.1"/>
    </source>
</evidence>
<dbReference type="Proteomes" id="UP000185352">
    <property type="component" value="Segment"/>
</dbReference>
<evidence type="ECO:0000313" key="15">
    <source>
        <dbReference type="EMBL" id="AIX22432.1"/>
    </source>
</evidence>
<dbReference type="EMBL" id="KJ019127">
    <property type="protein sequence ID" value="AIX37880.1"/>
    <property type="molecule type" value="Genomic_DNA"/>
</dbReference>
<evidence type="ECO:0000313" key="25">
    <source>
        <dbReference type="EMBL" id="AIX27031.1"/>
    </source>
</evidence>
<dbReference type="GeneID" id="24171509"/>
<evidence type="ECO:0000313" key="46">
    <source>
        <dbReference type="EMBL" id="AIX46797.1"/>
    </source>
</evidence>
<evidence type="ECO:0000313" key="50">
    <source>
        <dbReference type="Proteomes" id="UP000185365"/>
    </source>
</evidence>
<dbReference type="EMBL" id="KJ019140">
    <property type="protein sequence ID" value="AIX40679.1"/>
    <property type="molecule type" value="Genomic_DNA"/>
</dbReference>
<evidence type="ECO:0000313" key="47">
    <source>
        <dbReference type="EMBL" id="AIX47014.1"/>
    </source>
</evidence>
<organism evidence="11 51">
    <name type="scientific">Synechococcus phage ACG-2014d</name>
    <dbReference type="NCBI Taxonomy" id="1493509"/>
    <lineage>
        <taxon>Viruses</taxon>
        <taxon>Duplodnaviria</taxon>
        <taxon>Heunggongvirae</taxon>
        <taxon>Uroviricota</taxon>
        <taxon>Caudoviricetes</taxon>
        <taxon>Pantevenvirales</taxon>
        <taxon>Kyanoviridae</taxon>
        <taxon>Lowelvirus</taxon>
        <taxon>Lowelvirus tuscon4d</taxon>
    </lineage>
</organism>
<dbReference type="EMBL" id="KJ019078">
    <property type="protein sequence ID" value="AIX25960.1"/>
    <property type="molecule type" value="Genomic_DNA"/>
</dbReference>
<accession>A0A0E3F0B5</accession>
<evidence type="ECO:0000313" key="29">
    <source>
        <dbReference type="EMBL" id="AIX35643.1"/>
    </source>
</evidence>
<dbReference type="EMBL" id="KJ019119">
    <property type="protein sequence ID" value="AIX36082.1"/>
    <property type="molecule type" value="Genomic_DNA"/>
</dbReference>
<dbReference type="Proteomes" id="UP000185343">
    <property type="component" value="Segment"/>
</dbReference>
<dbReference type="EMBL" id="KJ019073">
    <property type="protein sequence ID" value="AIX24877.1"/>
    <property type="molecule type" value="Genomic_DNA"/>
</dbReference>